<dbReference type="OrthoDB" id="7569831at2"/>
<evidence type="ECO:0000256" key="2">
    <source>
        <dbReference type="PROSITE-ProRule" id="PRU00169"/>
    </source>
</evidence>
<organism evidence="4 5">
    <name type="scientific">Methylocella silvestris (strain DSM 15510 / CIP 108128 / LMG 27833 / NCIMB 13906 / BL2)</name>
    <dbReference type="NCBI Taxonomy" id="395965"/>
    <lineage>
        <taxon>Bacteria</taxon>
        <taxon>Pseudomonadati</taxon>
        <taxon>Pseudomonadota</taxon>
        <taxon>Alphaproteobacteria</taxon>
        <taxon>Hyphomicrobiales</taxon>
        <taxon>Beijerinckiaceae</taxon>
        <taxon>Methylocella</taxon>
    </lineage>
</organism>
<dbReference type="STRING" id="395965.Msil_3910"/>
<dbReference type="InterPro" id="IPR001789">
    <property type="entry name" value="Sig_transdc_resp-reg_receiver"/>
</dbReference>
<keyword evidence="1 2" id="KW-0597">Phosphoprotein</keyword>
<dbReference type="Proteomes" id="UP000002257">
    <property type="component" value="Chromosome"/>
</dbReference>
<evidence type="ECO:0000256" key="1">
    <source>
        <dbReference type="ARBA" id="ARBA00022553"/>
    </source>
</evidence>
<dbReference type="eggNOG" id="COG3279">
    <property type="taxonomic scope" value="Bacteria"/>
</dbReference>
<dbReference type="KEGG" id="msl:Msil_3910"/>
<name>B8EMW2_METSB</name>
<dbReference type="HOGENOM" id="CLU_000445_69_15_5"/>
<feature type="modified residue" description="4-aspartylphosphate" evidence="2">
    <location>
        <position position="65"/>
    </location>
</feature>
<feature type="domain" description="Response regulatory" evidence="3">
    <location>
        <begin position="14"/>
        <end position="127"/>
    </location>
</feature>
<dbReference type="EMBL" id="CP001280">
    <property type="protein sequence ID" value="ACK52791.1"/>
    <property type="molecule type" value="Genomic_DNA"/>
</dbReference>
<dbReference type="GO" id="GO:0000160">
    <property type="term" value="P:phosphorelay signal transduction system"/>
    <property type="evidence" value="ECO:0007669"/>
    <property type="project" value="InterPro"/>
</dbReference>
<evidence type="ECO:0000313" key="4">
    <source>
        <dbReference type="EMBL" id="ACK52791.1"/>
    </source>
</evidence>
<dbReference type="InterPro" id="IPR011006">
    <property type="entry name" value="CheY-like_superfamily"/>
</dbReference>
<protein>
    <submittedName>
        <fullName evidence="4">Response regulator receiver protein</fullName>
    </submittedName>
</protein>
<dbReference type="InterPro" id="IPR050595">
    <property type="entry name" value="Bact_response_regulator"/>
</dbReference>
<dbReference type="PROSITE" id="PS50110">
    <property type="entry name" value="RESPONSE_REGULATORY"/>
    <property type="match status" value="1"/>
</dbReference>
<dbReference type="PANTHER" id="PTHR44591:SF25">
    <property type="entry name" value="CHEMOTAXIS TWO-COMPONENT RESPONSE REGULATOR"/>
    <property type="match status" value="1"/>
</dbReference>
<dbReference type="Pfam" id="PF00072">
    <property type="entry name" value="Response_reg"/>
    <property type="match status" value="1"/>
</dbReference>
<evidence type="ECO:0000313" key="5">
    <source>
        <dbReference type="Proteomes" id="UP000002257"/>
    </source>
</evidence>
<dbReference type="Gene3D" id="3.40.50.2300">
    <property type="match status" value="1"/>
</dbReference>
<dbReference type="SUPFAM" id="SSF52172">
    <property type="entry name" value="CheY-like"/>
    <property type="match status" value="1"/>
</dbReference>
<dbReference type="PANTHER" id="PTHR44591">
    <property type="entry name" value="STRESS RESPONSE REGULATOR PROTEIN 1"/>
    <property type="match status" value="1"/>
</dbReference>
<dbReference type="AlphaFoldDB" id="B8EMW2"/>
<proteinExistence type="predicted"/>
<dbReference type="SMART" id="SM00448">
    <property type="entry name" value="REC"/>
    <property type="match status" value="1"/>
</dbReference>
<accession>B8EMW2</accession>
<keyword evidence="5" id="KW-1185">Reference proteome</keyword>
<evidence type="ECO:0000259" key="3">
    <source>
        <dbReference type="PROSITE" id="PS50110"/>
    </source>
</evidence>
<sequence length="132" mass="14377">MSDPSSDRRPPRQRLLVADDAPPGRAMLAEAVRRLRPAAELINARNADEALGALAMQRIDVVLIDFSRPGADGVELAALMRRTRRATPIAIVSSQGDAWMRAQDLQAVFLQKPISDEALAAFLARAELQLGH</sequence>
<gene>
    <name evidence="4" type="ordered locus">Msil_3910</name>
</gene>
<reference evidence="4 5" key="1">
    <citation type="journal article" date="2010" name="J. Bacteriol.">
        <title>Complete genome sequence of the aerobic facultative methanotroph Methylocella silvestris BL2.</title>
        <authorList>
            <person name="Chen Y."/>
            <person name="Crombie A."/>
            <person name="Rahman M.T."/>
            <person name="Dedysh S.N."/>
            <person name="Liesack W."/>
            <person name="Stott M.B."/>
            <person name="Alam M."/>
            <person name="Theisen A.R."/>
            <person name="Murrell J.C."/>
            <person name="Dunfield P.F."/>
        </authorList>
    </citation>
    <scope>NUCLEOTIDE SEQUENCE [LARGE SCALE GENOMIC DNA]</scope>
    <source>
        <strain evidence="5">DSM 15510 / CIP 108128 / LMG 27833 / NCIMB 13906 / BL2</strain>
    </source>
</reference>
<dbReference type="RefSeq" id="WP_012592859.1">
    <property type="nucleotide sequence ID" value="NC_011666.1"/>
</dbReference>